<dbReference type="RefSeq" id="WP_194449003.1">
    <property type="nucleotide sequence ID" value="NZ_CP063849.1"/>
</dbReference>
<feature type="modified residue" description="4-aspartylphosphate" evidence="4">
    <location>
        <position position="1141"/>
    </location>
</feature>
<evidence type="ECO:0000313" key="8">
    <source>
        <dbReference type="EMBL" id="QOY87334.1"/>
    </source>
</evidence>
<keyword evidence="5" id="KW-0472">Membrane</keyword>
<dbReference type="SUPFAM" id="SSF63829">
    <property type="entry name" value="Calcium-dependent phosphotriesterase"/>
    <property type="match status" value="2"/>
</dbReference>
<dbReference type="PROSITE" id="PS50109">
    <property type="entry name" value="HIS_KIN"/>
    <property type="match status" value="1"/>
</dbReference>
<dbReference type="Gene3D" id="2.130.10.10">
    <property type="entry name" value="YVTN repeat-like/Quinoprotein amine dehydrogenase"/>
    <property type="match status" value="3"/>
</dbReference>
<evidence type="ECO:0000256" key="5">
    <source>
        <dbReference type="SAM" id="Phobius"/>
    </source>
</evidence>
<dbReference type="InterPro" id="IPR036097">
    <property type="entry name" value="HisK_dim/P_sf"/>
</dbReference>
<keyword evidence="3 4" id="KW-0597">Phosphoprotein</keyword>
<dbReference type="PRINTS" id="PR00344">
    <property type="entry name" value="BCTRLSENSOR"/>
</dbReference>
<dbReference type="InterPro" id="IPR015943">
    <property type="entry name" value="WD40/YVTN_repeat-like_dom_sf"/>
</dbReference>
<dbReference type="Gene3D" id="2.60.40.10">
    <property type="entry name" value="Immunoglobulins"/>
    <property type="match status" value="1"/>
</dbReference>
<dbReference type="SMART" id="SM00448">
    <property type="entry name" value="REC"/>
    <property type="match status" value="1"/>
</dbReference>
<dbReference type="PROSITE" id="PS50110">
    <property type="entry name" value="RESPONSE_REGULATORY"/>
    <property type="match status" value="1"/>
</dbReference>
<gene>
    <name evidence="8" type="ORF">IRI77_31985</name>
</gene>
<dbReference type="InterPro" id="IPR036890">
    <property type="entry name" value="HATPase_C_sf"/>
</dbReference>
<protein>
    <recommendedName>
        <fullName evidence="2">histidine kinase</fullName>
        <ecNumber evidence="2">2.7.13.3</ecNumber>
    </recommendedName>
</protein>
<dbReference type="InterPro" id="IPR011006">
    <property type="entry name" value="CheY-like_superfamily"/>
</dbReference>
<dbReference type="AlphaFoldDB" id="A0A7S7NPH6"/>
<proteinExistence type="predicted"/>
<accession>A0A7S7NPH6</accession>
<dbReference type="SUPFAM" id="SSF55874">
    <property type="entry name" value="ATPase domain of HSP90 chaperone/DNA topoisomerase II/histidine kinase"/>
    <property type="match status" value="1"/>
</dbReference>
<name>A0A7S7NPH6_PALFE</name>
<dbReference type="Proteomes" id="UP000593892">
    <property type="component" value="Chromosome"/>
</dbReference>
<dbReference type="KEGG" id="pfer:IRI77_31985"/>
<keyword evidence="5" id="KW-0812">Transmembrane</keyword>
<dbReference type="InterPro" id="IPR003594">
    <property type="entry name" value="HATPase_dom"/>
</dbReference>
<dbReference type="EC" id="2.7.13.3" evidence="2"/>
<dbReference type="InterPro" id="IPR011123">
    <property type="entry name" value="Y_Y_Y"/>
</dbReference>
<dbReference type="Gene3D" id="3.30.565.10">
    <property type="entry name" value="Histidine kinase-like ATPase, C-terminal domain"/>
    <property type="match status" value="1"/>
</dbReference>
<evidence type="ECO:0000256" key="2">
    <source>
        <dbReference type="ARBA" id="ARBA00012438"/>
    </source>
</evidence>
<dbReference type="SUPFAM" id="SSF52172">
    <property type="entry name" value="CheY-like"/>
    <property type="match status" value="1"/>
</dbReference>
<dbReference type="InterPro" id="IPR005467">
    <property type="entry name" value="His_kinase_dom"/>
</dbReference>
<keyword evidence="5" id="KW-1133">Transmembrane helix</keyword>
<dbReference type="InterPro" id="IPR013783">
    <property type="entry name" value="Ig-like_fold"/>
</dbReference>
<dbReference type="CDD" id="cd00082">
    <property type="entry name" value="HisKA"/>
    <property type="match status" value="1"/>
</dbReference>
<dbReference type="Pfam" id="PF00072">
    <property type="entry name" value="Response_reg"/>
    <property type="match status" value="1"/>
</dbReference>
<evidence type="ECO:0000256" key="1">
    <source>
        <dbReference type="ARBA" id="ARBA00000085"/>
    </source>
</evidence>
<dbReference type="PANTHER" id="PTHR43547:SF2">
    <property type="entry name" value="HYBRID SIGNAL TRANSDUCTION HISTIDINE KINASE C"/>
    <property type="match status" value="1"/>
</dbReference>
<evidence type="ECO:0000256" key="3">
    <source>
        <dbReference type="ARBA" id="ARBA00022553"/>
    </source>
</evidence>
<dbReference type="InterPro" id="IPR001789">
    <property type="entry name" value="Sig_transdc_resp-reg_receiver"/>
</dbReference>
<feature type="domain" description="Histidine kinase" evidence="6">
    <location>
        <begin position="844"/>
        <end position="1067"/>
    </location>
</feature>
<dbReference type="SMART" id="SM00388">
    <property type="entry name" value="HisKA"/>
    <property type="match status" value="1"/>
</dbReference>
<dbReference type="Pfam" id="PF00512">
    <property type="entry name" value="HisKA"/>
    <property type="match status" value="1"/>
</dbReference>
<sequence length="1215" mass="132271">MKVLEGSSPIPASSWGHTRPAERWVAPAAGPASVHSWILALLLVAGAMAAFAQDPPLSTDYVVSNWQTEQGLPENSATSLVHTPDGHLWFGTFRGLVRFDGHKFTVFDQSRIPALPDPGIVNLHLDRAGELWISTVSGLAHGHEGAWTVFGPQQGWTGTYIRHFADAADGSVFLITFKQEIFRFAGGRFTQLSAPPGRLDPTFIFADKGGQVRAVNRDFSSVWTSGGWQSVPLPKEIGQGALPWWGVAQDGLLWVLKHDTLYKLDGGRIVSKVHLNQPIVDLWSLTEDSTGWLWGCSSRLGLYRISADGQVNRYSTATGLPSNGVRFVYEDHRGNRWIGTDGGGLVRIREKRLKTISTESGLPDFPVKAAAPARDGRVFIATFGAGLYQFKDNHLTRLTVPDDTELYPQTLLVDHSDTLWLGAFDRGLYQWRSGRIRQVLKPADGYQNIESIFEDSQGRVWVSETHGRTARFSGETVTEYAAPAQRRGIPIRCVAQDRVTGAIWAAGDSGLFQFVDGQGFQPVRDAQGKPLPPLVTIFPLDGQGVWAAPSTGGLLLWKDGKAVPLDSGQMPAAIVGGMLEQGGHIWMATNRGVWRFRKADLLLAANGGTKPCEWQQFDRDDGLPSLECSFDHQPAIQSDGQGRIWVPTLKGVAILDPLRLRLRTDPIPARIEEVVYLTRDGAQHRIPVTGVEPVRIPPGSLDVHVLYTALDLSNQDKIRFAYALSQDGTEVASGERTEREIVFAKLPPGEYRFGLRVRNSDGYWNPNAVEIRLIREPFHWETGWFRALIALFSFTTVIGVVLFGARRQSVKQLRRLSKEKLRAETEARLLHSTRMESIGRLAGGVAHDFNNLLTIVNGYSEMLLLEVAGDEGKLAKVQSIRAAGQRAAELTQQLLAFSRSQAENLVPLELNAVVRDTAKLLQRLVGESVRLELQLEEGLGSINGDRTQLGQILLNLVVNARDAMPDGGAVVIRTNRELVAAGSSSTNPGLEPGPYAVLSVEDTGVGMDLETIRHAFEPFFTTKPPGKGTGMGLAIVYGVVKRAGGRIDVESSVGRGSRFVIHFPVVSTAAAEPEPEPEPEAAQPDCRYATILLVEDDPGVRSVASRILSSNGYRVLEAAGGAEALALLEGQAPAPDLMLSDIIMPGMSGYVLADRVALLRPELKVIFVSGYSGPATEGATAKQDETPTLRKPFTSAALLASVRQALASNETLSGD</sequence>
<dbReference type="Gene3D" id="3.40.50.2300">
    <property type="match status" value="1"/>
</dbReference>
<dbReference type="InterPro" id="IPR003661">
    <property type="entry name" value="HisK_dim/P_dom"/>
</dbReference>
<dbReference type="Pfam" id="PF02518">
    <property type="entry name" value="HATPase_c"/>
    <property type="match status" value="1"/>
</dbReference>
<organism evidence="8 9">
    <name type="scientific">Paludibaculum fermentans</name>
    <dbReference type="NCBI Taxonomy" id="1473598"/>
    <lineage>
        <taxon>Bacteria</taxon>
        <taxon>Pseudomonadati</taxon>
        <taxon>Acidobacteriota</taxon>
        <taxon>Terriglobia</taxon>
        <taxon>Bryobacterales</taxon>
        <taxon>Bryobacteraceae</taxon>
        <taxon>Paludibaculum</taxon>
    </lineage>
</organism>
<dbReference type="SUPFAM" id="SSF47384">
    <property type="entry name" value="Homodimeric domain of signal transducing histidine kinase"/>
    <property type="match status" value="1"/>
</dbReference>
<evidence type="ECO:0000313" key="9">
    <source>
        <dbReference type="Proteomes" id="UP000593892"/>
    </source>
</evidence>
<evidence type="ECO:0000259" key="6">
    <source>
        <dbReference type="PROSITE" id="PS50109"/>
    </source>
</evidence>
<dbReference type="Pfam" id="PF07495">
    <property type="entry name" value="Y_Y_Y"/>
    <property type="match status" value="1"/>
</dbReference>
<dbReference type="Gene3D" id="1.10.287.130">
    <property type="match status" value="1"/>
</dbReference>
<evidence type="ECO:0000256" key="4">
    <source>
        <dbReference type="PROSITE-ProRule" id="PRU00169"/>
    </source>
</evidence>
<feature type="transmembrane region" description="Helical" evidence="5">
    <location>
        <begin position="784"/>
        <end position="805"/>
    </location>
</feature>
<dbReference type="PANTHER" id="PTHR43547">
    <property type="entry name" value="TWO-COMPONENT HISTIDINE KINASE"/>
    <property type="match status" value="1"/>
</dbReference>
<reference evidence="8 9" key="1">
    <citation type="submission" date="2020-10" db="EMBL/GenBank/DDBJ databases">
        <title>Complete genome sequence of Paludibaculum fermentans P105T, a facultatively anaerobic acidobacterium capable of dissimilatory Fe(III) reduction.</title>
        <authorList>
            <person name="Dedysh S.N."/>
            <person name="Beletsky A.V."/>
            <person name="Kulichevskaya I.S."/>
            <person name="Mardanov A.V."/>
            <person name="Ravin N.V."/>
        </authorList>
    </citation>
    <scope>NUCLEOTIDE SEQUENCE [LARGE SCALE GENOMIC DNA]</scope>
    <source>
        <strain evidence="8 9">P105</strain>
    </source>
</reference>
<dbReference type="SMART" id="SM00387">
    <property type="entry name" value="HATPase_c"/>
    <property type="match status" value="1"/>
</dbReference>
<dbReference type="InterPro" id="IPR004358">
    <property type="entry name" value="Sig_transdc_His_kin-like_C"/>
</dbReference>
<comment type="catalytic activity">
    <reaction evidence="1">
        <text>ATP + protein L-histidine = ADP + protein N-phospho-L-histidine.</text>
        <dbReference type="EC" id="2.7.13.3"/>
    </reaction>
</comment>
<dbReference type="InterPro" id="IPR011110">
    <property type="entry name" value="Reg_prop"/>
</dbReference>
<dbReference type="GO" id="GO:0000155">
    <property type="term" value="F:phosphorelay sensor kinase activity"/>
    <property type="evidence" value="ECO:0007669"/>
    <property type="project" value="InterPro"/>
</dbReference>
<feature type="domain" description="Response regulatory" evidence="7">
    <location>
        <begin position="1090"/>
        <end position="1206"/>
    </location>
</feature>
<keyword evidence="9" id="KW-1185">Reference proteome</keyword>
<dbReference type="Pfam" id="PF07494">
    <property type="entry name" value="Reg_prop"/>
    <property type="match status" value="1"/>
</dbReference>
<dbReference type="EMBL" id="CP063849">
    <property type="protein sequence ID" value="QOY87334.1"/>
    <property type="molecule type" value="Genomic_DNA"/>
</dbReference>
<evidence type="ECO:0000259" key="7">
    <source>
        <dbReference type="PROSITE" id="PS50110"/>
    </source>
</evidence>